<keyword evidence="2" id="KW-1185">Reference proteome</keyword>
<accession>A0ACC0ZR42</accession>
<dbReference type="EMBL" id="CM047736">
    <property type="protein sequence ID" value="KAJ0054598.1"/>
    <property type="molecule type" value="Genomic_DNA"/>
</dbReference>
<reference evidence="2" key="1">
    <citation type="journal article" date="2023" name="G3 (Bethesda)">
        <title>Genome assembly and association tests identify interacting loci associated with vigor, precocity, and sex in interspecific pistachio rootstocks.</title>
        <authorList>
            <person name="Palmer W."/>
            <person name="Jacygrad E."/>
            <person name="Sagayaradj S."/>
            <person name="Cavanaugh K."/>
            <person name="Han R."/>
            <person name="Bertier L."/>
            <person name="Beede B."/>
            <person name="Kafkas S."/>
            <person name="Golino D."/>
            <person name="Preece J."/>
            <person name="Michelmore R."/>
        </authorList>
    </citation>
    <scope>NUCLEOTIDE SEQUENCE [LARGE SCALE GENOMIC DNA]</scope>
</reference>
<sequence length="750" mass="83270">MALKCFWVGFILFSGFWLVCFCDQDGFLSLTCGGTTSYVDSSNISWVSDSAYINTGNKTTVPYVEETSTSNVSVRFFPDSRGRSCYKLPVKNVSSLVLVRSRFVYKNYDGLNKPPSFSVSLGTATTGTVDLATNDPWTEEFLWPVNKDVLSFCLHRISNGGNPVISSLEVRPLPQGAYKIGLGDFPNKLLRKSNRIDCGYTNGSVRYPLDPYDRIWDADKNFVPFHVSTGFNTQASFSFSSIQESPPVAVLQTARVLARRDVLTYNFTLDTLGDYFIVLYFAGIIPVSPTFNVLINGDVAKSNYTVRSSEAGALYFTWKAIKTLNITIKRISFYPLVNALEVYEIVDIPLEVSSTTVSALQVIQQSTGLDVEWEDDPCSPKSWDHIGCEGSLVTSLELSGINLRSISPTFADLLDLKALDLHNTSLTGEIQNLDSLQNLERLNLSFNKLTSFGSTLGNLASLQVLDLQNNSLQGTVPDIWGELDDLHLLNVENNKLEGSLPDSLKRDSLEIRYGTENNVVHLSYFSILIHQLNLCRTSGNLCLSFSTMTCDDVSSNPSIETPQVTIVTKEKRTKHNHIAIILGASGGALLAVFFVTLLVYLYARKRATDVPYTERAATDMRNWNAAKVFSYKEIKSATNNFKEVLGRGSFGSVYLGKLADGKVVAVKVRFDRTQLGADSFINEVYLLSQIRHQNLVCLEGFCYESKQQILVYEYLPCGSLADHLYGPNSKKISLSWVRRLKIAVDAAKGM</sequence>
<dbReference type="Proteomes" id="UP001163603">
    <property type="component" value="Chromosome 1"/>
</dbReference>
<proteinExistence type="predicted"/>
<organism evidence="1 2">
    <name type="scientific">Pistacia integerrima</name>
    <dbReference type="NCBI Taxonomy" id="434235"/>
    <lineage>
        <taxon>Eukaryota</taxon>
        <taxon>Viridiplantae</taxon>
        <taxon>Streptophyta</taxon>
        <taxon>Embryophyta</taxon>
        <taxon>Tracheophyta</taxon>
        <taxon>Spermatophyta</taxon>
        <taxon>Magnoliopsida</taxon>
        <taxon>eudicotyledons</taxon>
        <taxon>Gunneridae</taxon>
        <taxon>Pentapetalae</taxon>
        <taxon>rosids</taxon>
        <taxon>malvids</taxon>
        <taxon>Sapindales</taxon>
        <taxon>Anacardiaceae</taxon>
        <taxon>Pistacia</taxon>
    </lineage>
</organism>
<comment type="caution">
    <text evidence="1">The sequence shown here is derived from an EMBL/GenBank/DDBJ whole genome shotgun (WGS) entry which is preliminary data.</text>
</comment>
<protein>
    <submittedName>
        <fullName evidence="1">Uncharacterized protein</fullName>
    </submittedName>
</protein>
<evidence type="ECO:0000313" key="2">
    <source>
        <dbReference type="Proteomes" id="UP001163603"/>
    </source>
</evidence>
<name>A0ACC0ZR42_9ROSI</name>
<evidence type="ECO:0000313" key="1">
    <source>
        <dbReference type="EMBL" id="KAJ0054598.1"/>
    </source>
</evidence>
<gene>
    <name evidence="1" type="ORF">Pint_01555</name>
</gene>